<accession>A0A8S4MLZ9</accession>
<name>A0A8S4MLZ9_BRALA</name>
<sequence length="97" mass="10905">MQDREESNRPQRRSALVARELAKLDIDIASISEVRFADQGSLTEHGAGYTLYWSGKGKDERRQPGVGFMIENSIANKLQNLLPLQDNQFATLISVSR</sequence>
<protein>
    <submittedName>
        <fullName evidence="1">Hypp9382 protein</fullName>
    </submittedName>
</protein>
<dbReference type="Gene3D" id="3.60.10.10">
    <property type="entry name" value="Endonuclease/exonuclease/phosphatase"/>
    <property type="match status" value="1"/>
</dbReference>
<keyword evidence="2" id="KW-1185">Reference proteome</keyword>
<reference evidence="1" key="1">
    <citation type="submission" date="2022-01" db="EMBL/GenBank/DDBJ databases">
        <authorList>
            <person name="Braso-Vives M."/>
        </authorList>
    </citation>
    <scope>NUCLEOTIDE SEQUENCE</scope>
</reference>
<evidence type="ECO:0000313" key="1">
    <source>
        <dbReference type="EMBL" id="CAH1276009.1"/>
    </source>
</evidence>
<comment type="caution">
    <text evidence="1">The sequence shown here is derived from an EMBL/GenBank/DDBJ whole genome shotgun (WGS) entry which is preliminary data.</text>
</comment>
<organism evidence="1 2">
    <name type="scientific">Branchiostoma lanceolatum</name>
    <name type="common">Common lancelet</name>
    <name type="synonym">Amphioxus lanceolatum</name>
    <dbReference type="NCBI Taxonomy" id="7740"/>
    <lineage>
        <taxon>Eukaryota</taxon>
        <taxon>Metazoa</taxon>
        <taxon>Chordata</taxon>
        <taxon>Cephalochordata</taxon>
        <taxon>Leptocardii</taxon>
        <taxon>Amphioxiformes</taxon>
        <taxon>Branchiostomatidae</taxon>
        <taxon>Branchiostoma</taxon>
    </lineage>
</organism>
<dbReference type="AlphaFoldDB" id="A0A8S4MLZ9"/>
<dbReference type="InterPro" id="IPR036691">
    <property type="entry name" value="Endo/exonu/phosph_ase_sf"/>
</dbReference>
<evidence type="ECO:0000313" key="2">
    <source>
        <dbReference type="Proteomes" id="UP000838412"/>
    </source>
</evidence>
<gene>
    <name evidence="1" type="primary">Hypp9382</name>
    <name evidence="1" type="ORF">BLAG_LOCUS25775</name>
</gene>
<dbReference type="Proteomes" id="UP000838412">
    <property type="component" value="Unassembled WGS sequence"/>
</dbReference>
<proteinExistence type="predicted"/>
<dbReference type="OrthoDB" id="10061555at2759"/>
<dbReference type="EMBL" id="CAKMNS010000057">
    <property type="protein sequence ID" value="CAH1276009.1"/>
    <property type="molecule type" value="Genomic_DNA"/>
</dbReference>